<dbReference type="EMBL" id="JARVKF010000363">
    <property type="protein sequence ID" value="KAK9418668.1"/>
    <property type="molecule type" value="Genomic_DNA"/>
</dbReference>
<dbReference type="GO" id="GO:0004497">
    <property type="term" value="F:monooxygenase activity"/>
    <property type="evidence" value="ECO:0007669"/>
    <property type="project" value="UniProtKB-KW"/>
</dbReference>
<evidence type="ECO:0000256" key="5">
    <source>
        <dbReference type="ARBA" id="ARBA00023002"/>
    </source>
</evidence>
<evidence type="ECO:0000256" key="1">
    <source>
        <dbReference type="ARBA" id="ARBA00009183"/>
    </source>
</evidence>
<proteinExistence type="inferred from homology"/>
<dbReference type="PIRSF" id="PIRSF000332">
    <property type="entry name" value="FMO"/>
    <property type="match status" value="1"/>
</dbReference>
<dbReference type="Proteomes" id="UP001408356">
    <property type="component" value="Unassembled WGS sequence"/>
</dbReference>
<name>A0ABR2UVH5_9PEZI</name>
<keyword evidence="4" id="KW-0521">NADP</keyword>
<comment type="caution">
    <text evidence="6">The sequence shown here is derived from an EMBL/GenBank/DDBJ whole genome shotgun (WGS) entry which is preliminary data.</text>
</comment>
<evidence type="ECO:0000256" key="2">
    <source>
        <dbReference type="ARBA" id="ARBA00022630"/>
    </source>
</evidence>
<dbReference type="InterPro" id="IPR036188">
    <property type="entry name" value="FAD/NAD-bd_sf"/>
</dbReference>
<keyword evidence="6" id="KW-0503">Monooxygenase</keyword>
<dbReference type="PANTHER" id="PTHR23023">
    <property type="entry name" value="DIMETHYLANILINE MONOOXYGENASE"/>
    <property type="match status" value="1"/>
</dbReference>
<keyword evidence="5" id="KW-0560">Oxidoreductase</keyword>
<keyword evidence="2" id="KW-0285">Flavoprotein</keyword>
<accession>A0ABR2UVH5</accession>
<comment type="similarity">
    <text evidence="1">Belongs to the FMO family.</text>
</comment>
<sequence length="486" mass="55202">MNRSGGRVAVIGAGPAGAIATDALVKEQAFDTIRVFDRHDVAGGTWVLSPDPQPQIPSLRALVEQRADAPVQVPSSFPCETPRSEAINSEAERYAHTGAHEHLHSNLPPSIMCFSQEPIPELVSERSLARYGPDSPFRHREVVREWVESIFTRGSHRNLVEFGTIVELAEYKDDEWTLTLRKLSEDQQKNHWWQEKFDKLVVATGHYYVPYIPDTYGLVKYDEAFPGRIMHTKHYRNIEDFRDKRVVVVGGSISAFDAVHDIRTVSKLPVIASMRKPNAVFSRFAFTHPHVDIRLQVSAFNPRTGRVSFADGSWVDDVDVVLYATGYEFSFPFLPDVKPVNRRIPGLYQHVFKTDNPSLAFIGMVTGCFGIRAFEWQAVAMARVFAGHAKLPNREDMEKWELNRLEQVGDGCAFWNLMPEFEEYFEAYRALAGEPAAGTTGRVLPKYDPAWAQVFWEFIGYRIRWWLKDAEDALETELVPAKTAKV</sequence>
<dbReference type="InterPro" id="IPR050346">
    <property type="entry name" value="FMO-like"/>
</dbReference>
<keyword evidence="3" id="KW-0274">FAD</keyword>
<evidence type="ECO:0000313" key="6">
    <source>
        <dbReference type="EMBL" id="KAK9418668.1"/>
    </source>
</evidence>
<dbReference type="InterPro" id="IPR000960">
    <property type="entry name" value="Flavin_mOase"/>
</dbReference>
<evidence type="ECO:0000256" key="3">
    <source>
        <dbReference type="ARBA" id="ARBA00022827"/>
    </source>
</evidence>
<dbReference type="Gene3D" id="3.50.50.60">
    <property type="entry name" value="FAD/NAD(P)-binding domain"/>
    <property type="match status" value="2"/>
</dbReference>
<keyword evidence="7" id="KW-1185">Reference proteome</keyword>
<evidence type="ECO:0000256" key="4">
    <source>
        <dbReference type="ARBA" id="ARBA00022857"/>
    </source>
</evidence>
<dbReference type="PRINTS" id="PR00370">
    <property type="entry name" value="FMOXYGENASE"/>
</dbReference>
<dbReference type="InterPro" id="IPR020946">
    <property type="entry name" value="Flavin_mOase-like"/>
</dbReference>
<dbReference type="Pfam" id="PF00743">
    <property type="entry name" value="FMO-like"/>
    <property type="match status" value="2"/>
</dbReference>
<protein>
    <submittedName>
        <fullName evidence="6">Dimethylaniline monooxygenase</fullName>
    </submittedName>
</protein>
<organism evidence="6 7">
    <name type="scientific">Seiridium unicorne</name>
    <dbReference type="NCBI Taxonomy" id="138068"/>
    <lineage>
        <taxon>Eukaryota</taxon>
        <taxon>Fungi</taxon>
        <taxon>Dikarya</taxon>
        <taxon>Ascomycota</taxon>
        <taxon>Pezizomycotina</taxon>
        <taxon>Sordariomycetes</taxon>
        <taxon>Xylariomycetidae</taxon>
        <taxon>Amphisphaeriales</taxon>
        <taxon>Sporocadaceae</taxon>
        <taxon>Seiridium</taxon>
    </lineage>
</organism>
<reference evidence="6 7" key="1">
    <citation type="journal article" date="2024" name="J. Plant Pathol.">
        <title>Sequence and assembly of the genome of Seiridium unicorne, isolate CBS 538.82, causal agent of cypress canker disease.</title>
        <authorList>
            <person name="Scali E."/>
            <person name="Rocca G.D."/>
            <person name="Danti R."/>
            <person name="Garbelotto M."/>
            <person name="Barberini S."/>
            <person name="Baroncelli R."/>
            <person name="Emiliani G."/>
        </authorList>
    </citation>
    <scope>NUCLEOTIDE SEQUENCE [LARGE SCALE GENOMIC DNA]</scope>
    <source>
        <strain evidence="6 7">BM-138-508</strain>
    </source>
</reference>
<dbReference type="SUPFAM" id="SSF51905">
    <property type="entry name" value="FAD/NAD(P)-binding domain"/>
    <property type="match status" value="2"/>
</dbReference>
<evidence type="ECO:0000313" key="7">
    <source>
        <dbReference type="Proteomes" id="UP001408356"/>
    </source>
</evidence>
<gene>
    <name evidence="6" type="ORF">SUNI508_07925</name>
</gene>